<evidence type="ECO:0000256" key="3">
    <source>
        <dbReference type="ARBA" id="ARBA00023163"/>
    </source>
</evidence>
<dbReference type="GO" id="GO:0046983">
    <property type="term" value="F:protein dimerization activity"/>
    <property type="evidence" value="ECO:0007669"/>
    <property type="project" value="InterPro"/>
</dbReference>
<feature type="compositionally biased region" description="Low complexity" evidence="5">
    <location>
        <begin position="270"/>
        <end position="280"/>
    </location>
</feature>
<dbReference type="GO" id="GO:0006355">
    <property type="term" value="P:regulation of DNA-templated transcription"/>
    <property type="evidence" value="ECO:0007669"/>
    <property type="project" value="InterPro"/>
</dbReference>
<dbReference type="CDD" id="cd11440">
    <property type="entry name" value="bHLH-O_Cwo_like"/>
    <property type="match status" value="1"/>
</dbReference>
<dbReference type="InterPro" id="IPR050370">
    <property type="entry name" value="HES_HEY"/>
</dbReference>
<evidence type="ECO:0000256" key="4">
    <source>
        <dbReference type="ARBA" id="ARBA00023242"/>
    </source>
</evidence>
<accession>A0AAV2IHP3</accession>
<dbReference type="Pfam" id="PF00010">
    <property type="entry name" value="HLH"/>
    <property type="match status" value="1"/>
</dbReference>
<dbReference type="SUPFAM" id="SSF47459">
    <property type="entry name" value="HLH, helix-loop-helix DNA-binding domain"/>
    <property type="match status" value="1"/>
</dbReference>
<dbReference type="EMBL" id="CAXITT010000798">
    <property type="protein sequence ID" value="CAL1546320.1"/>
    <property type="molecule type" value="Genomic_DNA"/>
</dbReference>
<feature type="region of interest" description="Disordered" evidence="5">
    <location>
        <begin position="1"/>
        <end position="26"/>
    </location>
</feature>
<dbReference type="SMART" id="SM00353">
    <property type="entry name" value="HLH"/>
    <property type="match status" value="1"/>
</dbReference>
<evidence type="ECO:0000256" key="1">
    <source>
        <dbReference type="ARBA" id="ARBA00004123"/>
    </source>
</evidence>
<comment type="subcellular location">
    <subcellularLocation>
        <location evidence="1">Nucleus</location>
    </subcellularLocation>
</comment>
<dbReference type="InterPro" id="IPR011598">
    <property type="entry name" value="bHLH_dom"/>
</dbReference>
<dbReference type="InterPro" id="IPR036638">
    <property type="entry name" value="HLH_DNA-bd_sf"/>
</dbReference>
<dbReference type="GO" id="GO:0005634">
    <property type="term" value="C:nucleus"/>
    <property type="evidence" value="ECO:0007669"/>
    <property type="project" value="UniProtKB-SubCell"/>
</dbReference>
<dbReference type="Pfam" id="PF07527">
    <property type="entry name" value="Hairy_orange"/>
    <property type="match status" value="1"/>
</dbReference>
<feature type="compositionally biased region" description="Polar residues" evidence="5">
    <location>
        <begin position="439"/>
        <end position="459"/>
    </location>
</feature>
<feature type="compositionally biased region" description="Low complexity" evidence="5">
    <location>
        <begin position="324"/>
        <end position="333"/>
    </location>
</feature>
<dbReference type="Proteomes" id="UP001497497">
    <property type="component" value="Unassembled WGS sequence"/>
</dbReference>
<dbReference type="FunFam" id="4.10.280.10:FF:000079">
    <property type="entry name" value="CLUMA_CG001539, isoform A"/>
    <property type="match status" value="1"/>
</dbReference>
<evidence type="ECO:0000256" key="2">
    <source>
        <dbReference type="ARBA" id="ARBA00023015"/>
    </source>
</evidence>
<feature type="compositionally biased region" description="Basic and acidic residues" evidence="5">
    <location>
        <begin position="113"/>
        <end position="127"/>
    </location>
</feature>
<feature type="region of interest" description="Disordered" evidence="5">
    <location>
        <begin position="379"/>
        <end position="481"/>
    </location>
</feature>
<dbReference type="Gene3D" id="6.10.250.980">
    <property type="match status" value="1"/>
</dbReference>
<name>A0AAV2IHP3_LYMST</name>
<reference evidence="7 8" key="1">
    <citation type="submission" date="2024-04" db="EMBL/GenBank/DDBJ databases">
        <authorList>
            <consortium name="Genoscope - CEA"/>
            <person name="William W."/>
        </authorList>
    </citation>
    <scope>NUCLEOTIDE SEQUENCE [LARGE SCALE GENOMIC DNA]</scope>
</reference>
<dbReference type="InterPro" id="IPR003650">
    <property type="entry name" value="Orange_dom"/>
</dbReference>
<dbReference type="AlphaFoldDB" id="A0AAV2IHP3"/>
<feature type="domain" description="BHLH" evidence="6">
    <location>
        <begin position="55"/>
        <end position="110"/>
    </location>
</feature>
<keyword evidence="8" id="KW-1185">Reference proteome</keyword>
<feature type="region of interest" description="Disordered" evidence="5">
    <location>
        <begin position="262"/>
        <end position="286"/>
    </location>
</feature>
<dbReference type="Gene3D" id="4.10.280.10">
    <property type="entry name" value="Helix-loop-helix DNA-binding domain"/>
    <property type="match status" value="1"/>
</dbReference>
<keyword evidence="4" id="KW-0539">Nucleus</keyword>
<feature type="compositionally biased region" description="Polar residues" evidence="5">
    <location>
        <begin position="298"/>
        <end position="323"/>
    </location>
</feature>
<organism evidence="7 8">
    <name type="scientific">Lymnaea stagnalis</name>
    <name type="common">Great pond snail</name>
    <name type="synonym">Helix stagnalis</name>
    <dbReference type="NCBI Taxonomy" id="6523"/>
    <lineage>
        <taxon>Eukaryota</taxon>
        <taxon>Metazoa</taxon>
        <taxon>Spiralia</taxon>
        <taxon>Lophotrochozoa</taxon>
        <taxon>Mollusca</taxon>
        <taxon>Gastropoda</taxon>
        <taxon>Heterobranchia</taxon>
        <taxon>Euthyneura</taxon>
        <taxon>Panpulmonata</taxon>
        <taxon>Hygrophila</taxon>
        <taxon>Lymnaeoidea</taxon>
        <taxon>Lymnaeidae</taxon>
        <taxon>Lymnaea</taxon>
    </lineage>
</organism>
<feature type="compositionally biased region" description="Low complexity" evidence="5">
    <location>
        <begin position="468"/>
        <end position="480"/>
    </location>
</feature>
<dbReference type="PANTHER" id="PTHR10985">
    <property type="entry name" value="BASIC HELIX-LOOP-HELIX TRANSCRIPTION FACTOR, HES-RELATED"/>
    <property type="match status" value="1"/>
</dbReference>
<proteinExistence type="predicted"/>
<evidence type="ECO:0000313" key="8">
    <source>
        <dbReference type="Proteomes" id="UP001497497"/>
    </source>
</evidence>
<dbReference type="PROSITE" id="PS50888">
    <property type="entry name" value="BHLH"/>
    <property type="match status" value="1"/>
</dbReference>
<feature type="region of interest" description="Disordered" evidence="5">
    <location>
        <begin position="113"/>
        <end position="137"/>
    </location>
</feature>
<comment type="caution">
    <text evidence="7">The sequence shown here is derived from an EMBL/GenBank/DDBJ whole genome shotgun (WGS) entry which is preliminary data.</text>
</comment>
<evidence type="ECO:0000256" key="5">
    <source>
        <dbReference type="SAM" id="MobiDB-lite"/>
    </source>
</evidence>
<sequence length="558" mass="62550">MHPMMEGEESNQSILDDQPGGKRAKMEGTETDRLLNFATAADEFELSLRRQKIPRDPMSHRIIEKRRRDRMNNCLADLSRLIPSSYHKQGQGRIEKTEIIEMAIKHINMLQQKVDDHEKKGPKEEKPPPQPPPSEHCGCATKFYMGFKEAQDEVMRFLVEVESVNAMDPFCKKVMNHLENASKKFITEQIFHNSHMPVPQDVMNGNMEKSDLSRMDADSNQTSFLQRSSYYPAPPSGFSIQEDNQINQEAKQRDKHLRSLLGDQQHSMVSSNTGSMSETGSGSGGMVPLFSYSNHLNGLGSTSDQNGTGSSGYVSDMSNMEKNSPSGSTSSRAASVIKFKQTLLQNFLEDGQQQKMDNVYKFKHNITKRFSQEGHHHLMHHHMQHHHHNHGQPSDTSSSTSSRDLEDDQSQLKWKSNKHKTRHGSSNGSSGLYRDDQEGQSGENNSTNSDECNSGSVSNDCPKRRSSKPSCSSGDKSNSSIALPGFILHPQGTYYMPISVHNTNISGLLDNAVEHDGPPVFHPISIPVHFRRPVISMPNITICTHMSTQQHKDASVKE</sequence>
<keyword evidence="3" id="KW-0804">Transcription</keyword>
<feature type="compositionally biased region" description="Basic residues" evidence="5">
    <location>
        <begin position="379"/>
        <end position="390"/>
    </location>
</feature>
<feature type="region of interest" description="Disordered" evidence="5">
    <location>
        <begin position="298"/>
        <end position="333"/>
    </location>
</feature>
<keyword evidence="2" id="KW-0805">Transcription regulation</keyword>
<protein>
    <recommendedName>
        <fullName evidence="6">BHLH domain-containing protein</fullName>
    </recommendedName>
</protein>
<dbReference type="GO" id="GO:0003677">
    <property type="term" value="F:DNA binding"/>
    <property type="evidence" value="ECO:0007669"/>
    <property type="project" value="InterPro"/>
</dbReference>
<evidence type="ECO:0000313" key="7">
    <source>
        <dbReference type="EMBL" id="CAL1546320.1"/>
    </source>
</evidence>
<evidence type="ECO:0000259" key="6">
    <source>
        <dbReference type="PROSITE" id="PS50888"/>
    </source>
</evidence>
<gene>
    <name evidence="7" type="ORF">GSLYS_00019697001</name>
</gene>
<dbReference type="SUPFAM" id="SSF158457">
    <property type="entry name" value="Orange domain-like"/>
    <property type="match status" value="1"/>
</dbReference>